<evidence type="ECO:0000313" key="3">
    <source>
        <dbReference type="EMBL" id="CAB4831493.1"/>
    </source>
</evidence>
<dbReference type="InterPro" id="IPR013149">
    <property type="entry name" value="ADH-like_C"/>
</dbReference>
<reference evidence="3" key="1">
    <citation type="submission" date="2020-05" db="EMBL/GenBank/DDBJ databases">
        <authorList>
            <person name="Chiriac C."/>
            <person name="Salcher M."/>
            <person name="Ghai R."/>
            <person name="Kavagutti S V."/>
        </authorList>
    </citation>
    <scope>NUCLEOTIDE SEQUENCE</scope>
</reference>
<keyword evidence="1" id="KW-0560">Oxidoreductase</keyword>
<dbReference type="PANTHER" id="PTHR43401:SF2">
    <property type="entry name" value="L-THREONINE 3-DEHYDROGENASE"/>
    <property type="match status" value="1"/>
</dbReference>
<dbReference type="Gene3D" id="3.40.50.720">
    <property type="entry name" value="NAD(P)-binding Rossmann-like Domain"/>
    <property type="match status" value="1"/>
</dbReference>
<dbReference type="InterPro" id="IPR050129">
    <property type="entry name" value="Zn_alcohol_dh"/>
</dbReference>
<dbReference type="Pfam" id="PF00107">
    <property type="entry name" value="ADH_zinc_N"/>
    <property type="match status" value="1"/>
</dbReference>
<feature type="domain" description="Alcohol dehydrogenase-like C-terminal" evidence="2">
    <location>
        <begin position="68"/>
        <end position="184"/>
    </location>
</feature>
<organism evidence="3">
    <name type="scientific">freshwater metagenome</name>
    <dbReference type="NCBI Taxonomy" id="449393"/>
    <lineage>
        <taxon>unclassified sequences</taxon>
        <taxon>metagenomes</taxon>
        <taxon>ecological metagenomes</taxon>
    </lineage>
</organism>
<dbReference type="Gene3D" id="3.90.180.10">
    <property type="entry name" value="Medium-chain alcohol dehydrogenases, catalytic domain"/>
    <property type="match status" value="1"/>
</dbReference>
<proteinExistence type="predicted"/>
<dbReference type="EMBL" id="CAFAAV010000194">
    <property type="protein sequence ID" value="CAB4831493.1"/>
    <property type="molecule type" value="Genomic_DNA"/>
</dbReference>
<sequence>MLAHPTQLVDVPDDLSDEAAVLIEPTACAVHAAARYTGKQTVIIGAGTLGLLTLAAITALHDSTTRHAPIIVTARYAEQKRLAKEFGADIVCTSDELPRHVRSASKSLVFGEQLTCGAPHVIDCVGSSESLQQALQVVAPGGEVQVVGMPSNVSLELTSLWHRETAIRGCYAYTHADFASAIDVVRHHDLGRLVSATYSLKDYTDAIAHAATSGRRGAVKIAFDMRGKN</sequence>
<evidence type="ECO:0000259" key="2">
    <source>
        <dbReference type="Pfam" id="PF00107"/>
    </source>
</evidence>
<name>A0A6J7AFH6_9ZZZZ</name>
<dbReference type="AlphaFoldDB" id="A0A6J7AFH6"/>
<gene>
    <name evidence="3" type="ORF">UFOPK3099_02134</name>
</gene>
<evidence type="ECO:0000256" key="1">
    <source>
        <dbReference type="ARBA" id="ARBA00023002"/>
    </source>
</evidence>
<accession>A0A6J7AFH6</accession>
<dbReference type="SUPFAM" id="SSF51735">
    <property type="entry name" value="NAD(P)-binding Rossmann-fold domains"/>
    <property type="match status" value="1"/>
</dbReference>
<dbReference type="GO" id="GO:0016491">
    <property type="term" value="F:oxidoreductase activity"/>
    <property type="evidence" value="ECO:0007669"/>
    <property type="project" value="UniProtKB-KW"/>
</dbReference>
<dbReference type="PANTHER" id="PTHR43401">
    <property type="entry name" value="L-THREONINE 3-DEHYDROGENASE"/>
    <property type="match status" value="1"/>
</dbReference>
<protein>
    <submittedName>
        <fullName evidence="3">Unannotated protein</fullName>
    </submittedName>
</protein>
<dbReference type="InterPro" id="IPR036291">
    <property type="entry name" value="NAD(P)-bd_dom_sf"/>
</dbReference>